<dbReference type="eggNOG" id="COG1309">
    <property type="taxonomic scope" value="Bacteria"/>
</dbReference>
<reference evidence="5 6" key="1">
    <citation type="journal article" date="2009" name="Stand. Genomic Sci.">
        <title>Complete genome sequence of Jonesia denitrificans type strain (Prevot 55134).</title>
        <authorList>
            <person name="Pukall R."/>
            <person name="Gehrich-Schroter G."/>
            <person name="Lapidus A."/>
            <person name="Nolan M."/>
            <person name="Glavina Del Rio T."/>
            <person name="Lucas S."/>
            <person name="Chen F."/>
            <person name="Tice H."/>
            <person name="Pitluck S."/>
            <person name="Cheng J.F."/>
            <person name="Copeland A."/>
            <person name="Saunders E."/>
            <person name="Brettin T."/>
            <person name="Detter J.C."/>
            <person name="Bruce D."/>
            <person name="Goodwin L."/>
            <person name="Pati A."/>
            <person name="Ivanova N."/>
            <person name="Mavromatis K."/>
            <person name="Ovchinnikova G."/>
            <person name="Chen A."/>
            <person name="Palaniappan K."/>
            <person name="Land M."/>
            <person name="Hauser L."/>
            <person name="Chang Y.J."/>
            <person name="Jeffries C.D."/>
            <person name="Chain P."/>
            <person name="Goker M."/>
            <person name="Bristow J."/>
            <person name="Eisen J.A."/>
            <person name="Markowitz V."/>
            <person name="Hugenholtz P."/>
            <person name="Kyrpides N.C."/>
            <person name="Klenk H.P."/>
            <person name="Han C."/>
        </authorList>
    </citation>
    <scope>NUCLEOTIDE SEQUENCE [LARGE SCALE GENOMIC DNA]</scope>
    <source>
        <strain evidence="6">ATCC 14870 / DSM 20603 / BCRC 15368 / CIP 55.134 / JCM 11481 / NBRC 15587 / NCTC 10816 / Prevot 55134</strain>
    </source>
</reference>
<feature type="compositionally biased region" description="Low complexity" evidence="3">
    <location>
        <begin position="1"/>
        <end position="20"/>
    </location>
</feature>
<dbReference type="PROSITE" id="PS50977">
    <property type="entry name" value="HTH_TETR_2"/>
    <property type="match status" value="1"/>
</dbReference>
<dbReference type="Pfam" id="PF00440">
    <property type="entry name" value="TetR_N"/>
    <property type="match status" value="1"/>
</dbReference>
<feature type="compositionally biased region" description="Basic and acidic residues" evidence="3">
    <location>
        <begin position="21"/>
        <end position="35"/>
    </location>
</feature>
<feature type="DNA-binding region" description="H-T-H motif" evidence="2">
    <location>
        <begin position="57"/>
        <end position="76"/>
    </location>
</feature>
<dbReference type="EMBL" id="CP001706">
    <property type="protein sequence ID" value="ACV08147.1"/>
    <property type="molecule type" value="Genomic_DNA"/>
</dbReference>
<dbReference type="STRING" id="471856.Jden_0483"/>
<dbReference type="PANTHER" id="PTHR30055:SF241">
    <property type="entry name" value="TRANSCRIPTIONAL REGULATORY PROTEIN"/>
    <property type="match status" value="1"/>
</dbReference>
<proteinExistence type="predicted"/>
<dbReference type="HOGENOM" id="CLU_069356_15_11_11"/>
<dbReference type="PANTHER" id="PTHR30055">
    <property type="entry name" value="HTH-TYPE TRANSCRIPTIONAL REGULATOR RUTR"/>
    <property type="match status" value="1"/>
</dbReference>
<evidence type="ECO:0000256" key="1">
    <source>
        <dbReference type="ARBA" id="ARBA00023125"/>
    </source>
</evidence>
<feature type="domain" description="HTH tetR-type" evidence="4">
    <location>
        <begin position="34"/>
        <end position="94"/>
    </location>
</feature>
<accession>C7R088</accession>
<feature type="region of interest" description="Disordered" evidence="3">
    <location>
        <begin position="1"/>
        <end position="35"/>
    </location>
</feature>
<dbReference type="RefSeq" id="WP_015770776.1">
    <property type="nucleotide sequence ID" value="NC_013174.1"/>
</dbReference>
<gene>
    <name evidence="5" type="ordered locus">Jden_0483</name>
</gene>
<dbReference type="SUPFAM" id="SSF46689">
    <property type="entry name" value="Homeodomain-like"/>
    <property type="match status" value="1"/>
</dbReference>
<evidence type="ECO:0000256" key="2">
    <source>
        <dbReference type="PROSITE-ProRule" id="PRU00335"/>
    </source>
</evidence>
<name>C7R088_JONDD</name>
<evidence type="ECO:0000313" key="5">
    <source>
        <dbReference type="EMBL" id="ACV08147.1"/>
    </source>
</evidence>
<sequence length="226" mass="25456">MASTPTPGSDTTTSDTTGTPDDARRTHQPTRSRENTRLRLLEAAEKVFVAKGFGATRVDDLVNEAGFTRGAFYSNFDSIEQVFFDMFERMCQERIDVSLAVLDEFPDNVDPRIAITEAFDRLEVLSDNWYVILQELHLMSVRVPGARDRLNYHRDVFGPQAQVIIAGFLKKFGRTANVPLGQLTEAVVALYLNTIVLRLMNGVDYNGIEDSRRMIGEIAMRFSDPL</sequence>
<dbReference type="GO" id="GO:0000976">
    <property type="term" value="F:transcription cis-regulatory region binding"/>
    <property type="evidence" value="ECO:0007669"/>
    <property type="project" value="TreeGrafter"/>
</dbReference>
<keyword evidence="6" id="KW-1185">Reference proteome</keyword>
<evidence type="ECO:0000259" key="4">
    <source>
        <dbReference type="PROSITE" id="PS50977"/>
    </source>
</evidence>
<dbReference type="OrthoDB" id="7252896at2"/>
<dbReference type="Gene3D" id="1.10.357.10">
    <property type="entry name" value="Tetracycline Repressor, domain 2"/>
    <property type="match status" value="1"/>
</dbReference>
<dbReference type="InterPro" id="IPR001647">
    <property type="entry name" value="HTH_TetR"/>
</dbReference>
<dbReference type="KEGG" id="jde:Jden_0483"/>
<dbReference type="InterPro" id="IPR050109">
    <property type="entry name" value="HTH-type_TetR-like_transc_reg"/>
</dbReference>
<dbReference type="Proteomes" id="UP000000628">
    <property type="component" value="Chromosome"/>
</dbReference>
<protein>
    <submittedName>
        <fullName evidence="5">Transcriptional regulator, TetR family</fullName>
    </submittedName>
</protein>
<evidence type="ECO:0000256" key="3">
    <source>
        <dbReference type="SAM" id="MobiDB-lite"/>
    </source>
</evidence>
<organism evidence="5 6">
    <name type="scientific">Jonesia denitrificans (strain ATCC 14870 / DSM 20603 / BCRC 15368 / CIP 55.134 / JCM 11481 / NBRC 15587 / NCTC 10816 / Prevot 55134)</name>
    <name type="common">Listeria denitrificans</name>
    <dbReference type="NCBI Taxonomy" id="471856"/>
    <lineage>
        <taxon>Bacteria</taxon>
        <taxon>Bacillati</taxon>
        <taxon>Actinomycetota</taxon>
        <taxon>Actinomycetes</taxon>
        <taxon>Micrococcales</taxon>
        <taxon>Jonesiaceae</taxon>
        <taxon>Jonesia</taxon>
    </lineage>
</organism>
<dbReference type="GO" id="GO:0003700">
    <property type="term" value="F:DNA-binding transcription factor activity"/>
    <property type="evidence" value="ECO:0007669"/>
    <property type="project" value="TreeGrafter"/>
</dbReference>
<evidence type="ECO:0000313" key="6">
    <source>
        <dbReference type="Proteomes" id="UP000000628"/>
    </source>
</evidence>
<dbReference type="AlphaFoldDB" id="C7R088"/>
<dbReference type="PRINTS" id="PR00455">
    <property type="entry name" value="HTHTETR"/>
</dbReference>
<keyword evidence="1 2" id="KW-0238">DNA-binding</keyword>
<dbReference type="InterPro" id="IPR009057">
    <property type="entry name" value="Homeodomain-like_sf"/>
</dbReference>